<protein>
    <submittedName>
        <fullName evidence="2">Uncharacterized protein</fullName>
    </submittedName>
</protein>
<keyword evidence="3" id="KW-1185">Reference proteome</keyword>
<organism evidence="2 3">
    <name type="scientific">Rousettus aegyptiacus</name>
    <name type="common">Egyptian fruit bat</name>
    <name type="synonym">Pteropus aegyptiacus</name>
    <dbReference type="NCBI Taxonomy" id="9407"/>
    <lineage>
        <taxon>Eukaryota</taxon>
        <taxon>Metazoa</taxon>
        <taxon>Chordata</taxon>
        <taxon>Craniata</taxon>
        <taxon>Vertebrata</taxon>
        <taxon>Euteleostomi</taxon>
        <taxon>Mammalia</taxon>
        <taxon>Eutheria</taxon>
        <taxon>Laurasiatheria</taxon>
        <taxon>Chiroptera</taxon>
        <taxon>Yinpterochiroptera</taxon>
        <taxon>Pteropodoidea</taxon>
        <taxon>Pteropodidae</taxon>
        <taxon>Rousettinae</taxon>
        <taxon>Rousettus</taxon>
    </lineage>
</organism>
<dbReference type="EMBL" id="JACASE010000012">
    <property type="protein sequence ID" value="KAF6422657.1"/>
    <property type="molecule type" value="Genomic_DNA"/>
</dbReference>
<proteinExistence type="predicted"/>
<dbReference type="AlphaFoldDB" id="A0A7J8DHH9"/>
<accession>A0A7J8DHH9</accession>
<evidence type="ECO:0000313" key="3">
    <source>
        <dbReference type="Proteomes" id="UP000593571"/>
    </source>
</evidence>
<gene>
    <name evidence="2" type="ORF">HJG63_008499</name>
</gene>
<feature type="compositionally biased region" description="Basic and acidic residues" evidence="1">
    <location>
        <begin position="100"/>
        <end position="109"/>
    </location>
</feature>
<feature type="region of interest" description="Disordered" evidence="1">
    <location>
        <begin position="86"/>
        <end position="125"/>
    </location>
</feature>
<dbReference type="Proteomes" id="UP000593571">
    <property type="component" value="Unassembled WGS sequence"/>
</dbReference>
<sequence length="136" mass="14735">MRQNDPTANVPICSESVCVCVCARAHPLAPAALTHLQGLGRVLASILTNRRAHRPLRRVTLSGVPRYLHAACTWGPVHVAPPRAPSPAVPGLSLDSTEAQVRRKGERRPWAGPATPSRSLPREPCPSSRALFAFWK</sequence>
<comment type="caution">
    <text evidence="2">The sequence shown here is derived from an EMBL/GenBank/DDBJ whole genome shotgun (WGS) entry which is preliminary data.</text>
</comment>
<evidence type="ECO:0000256" key="1">
    <source>
        <dbReference type="SAM" id="MobiDB-lite"/>
    </source>
</evidence>
<reference evidence="2 3" key="1">
    <citation type="journal article" date="2020" name="Nature">
        <title>Six reference-quality genomes reveal evolution of bat adaptations.</title>
        <authorList>
            <person name="Jebb D."/>
            <person name="Huang Z."/>
            <person name="Pippel M."/>
            <person name="Hughes G.M."/>
            <person name="Lavrichenko K."/>
            <person name="Devanna P."/>
            <person name="Winkler S."/>
            <person name="Jermiin L.S."/>
            <person name="Skirmuntt E.C."/>
            <person name="Katzourakis A."/>
            <person name="Burkitt-Gray L."/>
            <person name="Ray D.A."/>
            <person name="Sullivan K.A.M."/>
            <person name="Roscito J.G."/>
            <person name="Kirilenko B.M."/>
            <person name="Davalos L.M."/>
            <person name="Corthals A.P."/>
            <person name="Power M.L."/>
            <person name="Jones G."/>
            <person name="Ransome R.D."/>
            <person name="Dechmann D.K.N."/>
            <person name="Locatelli A.G."/>
            <person name="Puechmaille S.J."/>
            <person name="Fedrigo O."/>
            <person name="Jarvis E.D."/>
            <person name="Hiller M."/>
            <person name="Vernes S.C."/>
            <person name="Myers E.W."/>
            <person name="Teeling E.C."/>
        </authorList>
    </citation>
    <scope>NUCLEOTIDE SEQUENCE [LARGE SCALE GENOMIC DNA]</scope>
    <source>
        <strain evidence="2">MRouAeg1</strain>
        <tissue evidence="2">Muscle</tissue>
    </source>
</reference>
<evidence type="ECO:0000313" key="2">
    <source>
        <dbReference type="EMBL" id="KAF6422657.1"/>
    </source>
</evidence>
<name>A0A7J8DHH9_ROUAE</name>